<comment type="similarity">
    <text evidence="1">Belongs to the bacterial solute-binding protein SsuA/TauA family.</text>
</comment>
<keyword evidence="2" id="KW-0813">Transport</keyword>
<dbReference type="SUPFAM" id="SSF53850">
    <property type="entry name" value="Periplasmic binding protein-like II"/>
    <property type="match status" value="1"/>
</dbReference>
<evidence type="ECO:0000256" key="4">
    <source>
        <dbReference type="ARBA" id="ARBA00055538"/>
    </source>
</evidence>
<gene>
    <name evidence="7" type="ORF">SAMN04488125_107177</name>
</gene>
<dbReference type="NCBIfam" id="TIGR01728">
    <property type="entry name" value="SsuA_fam"/>
    <property type="match status" value="1"/>
</dbReference>
<dbReference type="CDD" id="cd13557">
    <property type="entry name" value="PBP2_SsuA"/>
    <property type="match status" value="1"/>
</dbReference>
<dbReference type="STRING" id="414703.SAMN04488125_107177"/>
<reference evidence="8" key="1">
    <citation type="submission" date="2016-10" db="EMBL/GenBank/DDBJ databases">
        <authorList>
            <person name="Varghese N."/>
            <person name="Submissions S."/>
        </authorList>
    </citation>
    <scope>NUCLEOTIDE SEQUENCE [LARGE SCALE GENOMIC DNA]</scope>
    <source>
        <strain evidence="8">CGMCC 1.6474</strain>
    </source>
</reference>
<dbReference type="Proteomes" id="UP000198804">
    <property type="component" value="Unassembled WGS sequence"/>
</dbReference>
<dbReference type="Gene3D" id="3.40.190.10">
    <property type="entry name" value="Periplasmic binding protein-like II"/>
    <property type="match status" value="2"/>
</dbReference>
<feature type="domain" description="Solute-binding protein family 3/N-terminal" evidence="6">
    <location>
        <begin position="44"/>
        <end position="260"/>
    </location>
</feature>
<evidence type="ECO:0000313" key="8">
    <source>
        <dbReference type="Proteomes" id="UP000198804"/>
    </source>
</evidence>
<dbReference type="OrthoDB" id="8195871at2"/>
<dbReference type="GO" id="GO:0042626">
    <property type="term" value="F:ATPase-coupled transmembrane transporter activity"/>
    <property type="evidence" value="ECO:0007669"/>
    <property type="project" value="InterPro"/>
</dbReference>
<protein>
    <recommendedName>
        <fullName evidence="5">Putative aliphatic sulfonates-binding protein</fullName>
    </recommendedName>
</protein>
<evidence type="ECO:0000256" key="1">
    <source>
        <dbReference type="ARBA" id="ARBA00010742"/>
    </source>
</evidence>
<dbReference type="EMBL" id="FOSV01000007">
    <property type="protein sequence ID" value="SFL02539.1"/>
    <property type="molecule type" value="Genomic_DNA"/>
</dbReference>
<dbReference type="FunFam" id="3.40.190.10:FF:000050">
    <property type="entry name" value="Sulfonate ABC transporter substrate-binding protein"/>
    <property type="match status" value="1"/>
</dbReference>
<dbReference type="PANTHER" id="PTHR30024">
    <property type="entry name" value="ALIPHATIC SULFONATES-BINDING PROTEIN-RELATED"/>
    <property type="match status" value="1"/>
</dbReference>
<dbReference type="InterPro" id="IPR001638">
    <property type="entry name" value="Solute-binding_3/MltF_N"/>
</dbReference>
<dbReference type="SMART" id="SM00062">
    <property type="entry name" value="PBPb"/>
    <property type="match status" value="1"/>
</dbReference>
<dbReference type="GO" id="GO:0016020">
    <property type="term" value="C:membrane"/>
    <property type="evidence" value="ECO:0007669"/>
    <property type="project" value="InterPro"/>
</dbReference>
<dbReference type="AlphaFoldDB" id="A0A1I4EBG8"/>
<name>A0A1I4EBG8_9HYPH</name>
<dbReference type="NCBIfam" id="NF008588">
    <property type="entry name" value="PRK11553.1"/>
    <property type="match status" value="1"/>
</dbReference>
<evidence type="ECO:0000256" key="2">
    <source>
        <dbReference type="ARBA" id="ARBA00022448"/>
    </source>
</evidence>
<proteinExistence type="inferred from homology"/>
<sequence length="329" mass="34450">MPARIRAHSQAHSAVNSLLPRLWLALAALIFVSLTLAAHADEKVVRIGYQKYGTLVLLKGRGNLEPKLKALGYRVQWSEFPSGPPLLEALNAGAIDFGSAGETPPIFAQAASDALAYVAHEPAAPKGEAILVPKASPIQSVADLRGKKVALNKGSNVHYLLVRALESAGLTLADITPVYLAPADGRAAFERGAVDAWVIWDPFFAAAEAGGNTRVLADGTGLVPNHQFYLSSRDFTAKNGAALDAVVAAVAEVDAWAKENTDAAAKELSPTVGIPAPILAAALRRQTYGIRPLDAAVTAEQQRIADTFHGLGLVPKAIDVAGAVRKPGS</sequence>
<evidence type="ECO:0000313" key="7">
    <source>
        <dbReference type="EMBL" id="SFL02539.1"/>
    </source>
</evidence>
<evidence type="ECO:0000259" key="6">
    <source>
        <dbReference type="SMART" id="SM00062"/>
    </source>
</evidence>
<organism evidence="7 8">
    <name type="scientific">Methylorubrum salsuginis</name>
    <dbReference type="NCBI Taxonomy" id="414703"/>
    <lineage>
        <taxon>Bacteria</taxon>
        <taxon>Pseudomonadati</taxon>
        <taxon>Pseudomonadota</taxon>
        <taxon>Alphaproteobacteria</taxon>
        <taxon>Hyphomicrobiales</taxon>
        <taxon>Methylobacteriaceae</taxon>
        <taxon>Methylorubrum</taxon>
    </lineage>
</organism>
<dbReference type="InterPro" id="IPR010067">
    <property type="entry name" value="ABC_SsuA_sub-bd"/>
</dbReference>
<dbReference type="RefSeq" id="WP_091945648.1">
    <property type="nucleotide sequence ID" value="NZ_FOSV01000007.1"/>
</dbReference>
<dbReference type="PANTHER" id="PTHR30024:SF42">
    <property type="entry name" value="ALIPHATIC SULFONATES-BINDING PROTEIN-RELATED"/>
    <property type="match status" value="1"/>
</dbReference>
<dbReference type="Pfam" id="PF12974">
    <property type="entry name" value="Phosphonate-bd"/>
    <property type="match status" value="1"/>
</dbReference>
<evidence type="ECO:0000256" key="3">
    <source>
        <dbReference type="ARBA" id="ARBA00022729"/>
    </source>
</evidence>
<keyword evidence="3" id="KW-0732">Signal</keyword>
<comment type="function">
    <text evidence="4">Part of a binding-protein-dependent transport system for aliphatic sulfonates. Putative binding protein.</text>
</comment>
<accession>A0A1I4EBG8</accession>
<keyword evidence="8" id="KW-1185">Reference proteome</keyword>
<evidence type="ECO:0000256" key="5">
    <source>
        <dbReference type="ARBA" id="ARBA00070228"/>
    </source>
</evidence>